<evidence type="ECO:0000256" key="4">
    <source>
        <dbReference type="ARBA" id="ARBA00022643"/>
    </source>
</evidence>
<dbReference type="SUPFAM" id="SSF52218">
    <property type="entry name" value="Flavoproteins"/>
    <property type="match status" value="1"/>
</dbReference>
<evidence type="ECO:0000313" key="7">
    <source>
        <dbReference type="EMBL" id="ABS55472.1"/>
    </source>
</evidence>
<evidence type="ECO:0000256" key="2">
    <source>
        <dbReference type="ARBA" id="ARBA00001966"/>
    </source>
</evidence>
<evidence type="ECO:0000256" key="5">
    <source>
        <dbReference type="ARBA" id="ARBA00038292"/>
    </source>
</evidence>
<protein>
    <submittedName>
        <fullName evidence="7">NADPH-dependent FMN reductase</fullName>
    </submittedName>
</protein>
<evidence type="ECO:0000256" key="1">
    <source>
        <dbReference type="ARBA" id="ARBA00001917"/>
    </source>
</evidence>
<organism evidence="7 8">
    <name type="scientific">Methanoregula boonei (strain DSM 21154 / JCM 14090 / 6A8)</name>
    <dbReference type="NCBI Taxonomy" id="456442"/>
    <lineage>
        <taxon>Archaea</taxon>
        <taxon>Methanobacteriati</taxon>
        <taxon>Methanobacteriota</taxon>
        <taxon>Stenosarchaea group</taxon>
        <taxon>Methanomicrobia</taxon>
        <taxon>Methanomicrobiales</taxon>
        <taxon>Methanoregulaceae</taxon>
        <taxon>Methanoregula</taxon>
    </lineage>
</organism>
<dbReference type="eggNOG" id="arCOG02572">
    <property type="taxonomic scope" value="Archaea"/>
</dbReference>
<name>A7I6W1_METB6</name>
<dbReference type="Pfam" id="PF03358">
    <property type="entry name" value="FMN_red"/>
    <property type="match status" value="1"/>
</dbReference>
<dbReference type="PANTHER" id="PTHR43278:SF2">
    <property type="entry name" value="IRON-SULFUR FLAVOPROTEIN"/>
    <property type="match status" value="1"/>
</dbReference>
<proteinExistence type="inferred from homology"/>
<comment type="similarity">
    <text evidence="5">Belongs to the SsuE family. Isf subfamily.</text>
</comment>
<keyword evidence="3" id="KW-0285">Flavoprotein</keyword>
<keyword evidence="8" id="KW-1185">Reference proteome</keyword>
<dbReference type="HOGENOM" id="CLU_050993_4_2_2"/>
<dbReference type="InterPro" id="IPR029039">
    <property type="entry name" value="Flavoprotein-like_sf"/>
</dbReference>
<comment type="cofactor">
    <cofactor evidence="1">
        <name>FMN</name>
        <dbReference type="ChEBI" id="CHEBI:58210"/>
    </cofactor>
</comment>
<accession>A7I6W1</accession>
<dbReference type="OrthoDB" id="9059at2157"/>
<dbReference type="GeneID" id="5411810"/>
<dbReference type="PANTHER" id="PTHR43278">
    <property type="entry name" value="NAD(P)H-DEPENDENT FMN-CONTAINING OXIDOREDUCTASE YWQN-RELATED"/>
    <property type="match status" value="1"/>
</dbReference>
<evidence type="ECO:0000313" key="8">
    <source>
        <dbReference type="Proteomes" id="UP000002408"/>
    </source>
</evidence>
<feature type="domain" description="NADPH-dependent FMN reductase-like" evidence="6">
    <location>
        <begin position="1"/>
        <end position="148"/>
    </location>
</feature>
<dbReference type="AlphaFoldDB" id="A7I6W1"/>
<dbReference type="STRING" id="456442.Mboo_0954"/>
<dbReference type="InterPro" id="IPR005025">
    <property type="entry name" value="FMN_Rdtase-like_dom"/>
</dbReference>
<dbReference type="Proteomes" id="UP000002408">
    <property type="component" value="Chromosome"/>
</dbReference>
<gene>
    <name evidence="7" type="ordered locus">Mboo_0954</name>
</gene>
<dbReference type="RefSeq" id="WP_012106497.1">
    <property type="nucleotide sequence ID" value="NC_009712.1"/>
</dbReference>
<dbReference type="InterPro" id="IPR051796">
    <property type="entry name" value="ISF_SsuE-like"/>
</dbReference>
<evidence type="ECO:0000256" key="3">
    <source>
        <dbReference type="ARBA" id="ARBA00022630"/>
    </source>
</evidence>
<dbReference type="KEGG" id="mbn:Mboo_0954"/>
<sequence>MKVLGIATSPRKGANSQTLVEHILAGAKKAGAATELVRLTEKEISPCTGCESCKSGDGCIIDDDMEELWNTMANADAIVFGSPVYWGRLNAQAYPFIDRFYAHLKPDFTIDFPRGKKIVLALTCGGMPPEGLLPINAYVKNVFGYLGCVDGGFIWQNECIKPKDIKKFPEKLKEAEALGKSLVK</sequence>
<reference evidence="8" key="1">
    <citation type="journal article" date="2015" name="Microbiology">
        <title>Genome of Methanoregula boonei 6A8 reveals adaptations to oligotrophic peatland environments.</title>
        <authorList>
            <person name="Braeuer S."/>
            <person name="Cadillo-Quiroz H."/>
            <person name="Kyrpides N."/>
            <person name="Woyke T."/>
            <person name="Goodwin L."/>
            <person name="Detter C."/>
            <person name="Podell S."/>
            <person name="Yavitt J.B."/>
            <person name="Zinder S.H."/>
        </authorList>
    </citation>
    <scope>NUCLEOTIDE SEQUENCE [LARGE SCALE GENOMIC DNA]</scope>
    <source>
        <strain evidence="8">DSM 21154 / JCM 14090 / 6A8</strain>
    </source>
</reference>
<keyword evidence="4" id="KW-0288">FMN</keyword>
<dbReference type="Gene3D" id="3.40.50.360">
    <property type="match status" value="1"/>
</dbReference>
<evidence type="ECO:0000259" key="6">
    <source>
        <dbReference type="Pfam" id="PF03358"/>
    </source>
</evidence>
<comment type="cofactor">
    <cofactor evidence="2">
        <name>[4Fe-4S] cluster</name>
        <dbReference type="ChEBI" id="CHEBI:49883"/>
    </cofactor>
</comment>
<dbReference type="GO" id="GO:0016491">
    <property type="term" value="F:oxidoreductase activity"/>
    <property type="evidence" value="ECO:0007669"/>
    <property type="project" value="InterPro"/>
</dbReference>
<dbReference type="EMBL" id="CP000780">
    <property type="protein sequence ID" value="ABS55472.1"/>
    <property type="molecule type" value="Genomic_DNA"/>
</dbReference>